<dbReference type="AlphaFoldDB" id="A0A381VD55"/>
<evidence type="ECO:0000256" key="1">
    <source>
        <dbReference type="SAM" id="MobiDB-lite"/>
    </source>
</evidence>
<dbReference type="EMBL" id="UINC01008510">
    <property type="protein sequence ID" value="SVA38280.1"/>
    <property type="molecule type" value="Genomic_DNA"/>
</dbReference>
<feature type="compositionally biased region" description="Basic and acidic residues" evidence="1">
    <location>
        <begin position="1"/>
        <end position="34"/>
    </location>
</feature>
<sequence length="63" mass="7406">MPPEDVRKNKDRQKWVNKDNEVVKDRAQREKESSDSLSVDAFEFIGRMAKSRRQGNKNGKSRK</sequence>
<gene>
    <name evidence="2" type="ORF">METZ01_LOCUS91134</name>
</gene>
<reference evidence="2" key="1">
    <citation type="submission" date="2018-05" db="EMBL/GenBank/DDBJ databases">
        <authorList>
            <person name="Lanie J.A."/>
            <person name="Ng W.-L."/>
            <person name="Kazmierczak K.M."/>
            <person name="Andrzejewski T.M."/>
            <person name="Davidsen T.M."/>
            <person name="Wayne K.J."/>
            <person name="Tettelin H."/>
            <person name="Glass J.I."/>
            <person name="Rusch D."/>
            <person name="Podicherti R."/>
            <person name="Tsui H.-C.T."/>
            <person name="Winkler M.E."/>
        </authorList>
    </citation>
    <scope>NUCLEOTIDE SEQUENCE</scope>
</reference>
<accession>A0A381VD55</accession>
<protein>
    <submittedName>
        <fullName evidence="2">Uncharacterized protein</fullName>
    </submittedName>
</protein>
<organism evidence="2">
    <name type="scientific">marine metagenome</name>
    <dbReference type="NCBI Taxonomy" id="408172"/>
    <lineage>
        <taxon>unclassified sequences</taxon>
        <taxon>metagenomes</taxon>
        <taxon>ecological metagenomes</taxon>
    </lineage>
</organism>
<feature type="region of interest" description="Disordered" evidence="1">
    <location>
        <begin position="1"/>
        <end position="37"/>
    </location>
</feature>
<proteinExistence type="predicted"/>
<evidence type="ECO:0000313" key="2">
    <source>
        <dbReference type="EMBL" id="SVA38280.1"/>
    </source>
</evidence>
<name>A0A381VD55_9ZZZZ</name>